<dbReference type="PANTHER" id="PTHR21311:SF0">
    <property type="entry name" value="CONSERVED OLIGOMERIC GOLGI COMPLEX SUBUNIT 8"/>
    <property type="match status" value="1"/>
</dbReference>
<comment type="caution">
    <text evidence="10">The sequence shown here is derived from an EMBL/GenBank/DDBJ whole genome shotgun (WGS) entry which is preliminary data.</text>
</comment>
<dbReference type="PANTHER" id="PTHR21311">
    <property type="entry name" value="CONSERVED OLIGOMERIC GOLGI COMPLEX COMPONENT 8"/>
    <property type="match status" value="1"/>
</dbReference>
<dbReference type="GO" id="GO:0015031">
    <property type="term" value="P:protein transport"/>
    <property type="evidence" value="ECO:0007669"/>
    <property type="project" value="UniProtKB-KW"/>
</dbReference>
<keyword evidence="7" id="KW-0472">Membrane</keyword>
<dbReference type="Proteomes" id="UP000308133">
    <property type="component" value="Unassembled WGS sequence"/>
</dbReference>
<dbReference type="AlphaFoldDB" id="A0A4U7B954"/>
<evidence type="ECO:0000313" key="11">
    <source>
        <dbReference type="Proteomes" id="UP000308133"/>
    </source>
</evidence>
<accession>A0A4U7B954</accession>
<keyword evidence="4" id="KW-0813">Transport</keyword>
<feature type="compositionally biased region" description="Polar residues" evidence="9">
    <location>
        <begin position="496"/>
        <end position="513"/>
    </location>
</feature>
<reference evidence="10 11" key="1">
    <citation type="submission" date="2018-02" db="EMBL/GenBank/DDBJ databases">
        <title>Draft genome sequences of Elsinoe sp., causing black scab on jojoba.</title>
        <authorList>
            <person name="Stodart B."/>
            <person name="Jeffress S."/>
            <person name="Ash G."/>
            <person name="Arun Chinnappa K."/>
        </authorList>
    </citation>
    <scope>NUCLEOTIDE SEQUENCE [LARGE SCALE GENOMIC DNA]</scope>
    <source>
        <strain evidence="10 11">Hillstone_2</strain>
    </source>
</reference>
<dbReference type="GO" id="GO:0017119">
    <property type="term" value="C:Golgi transport complex"/>
    <property type="evidence" value="ECO:0007669"/>
    <property type="project" value="InterPro"/>
</dbReference>
<comment type="subcellular location">
    <subcellularLocation>
        <location evidence="1">Golgi apparatus membrane</location>
        <topology evidence="1">Peripheral membrane protein</topology>
    </subcellularLocation>
</comment>
<gene>
    <name evidence="10" type="ORF">C1H76_2909</name>
</gene>
<evidence type="ECO:0000256" key="5">
    <source>
        <dbReference type="ARBA" id="ARBA00022927"/>
    </source>
</evidence>
<evidence type="ECO:0000313" key="10">
    <source>
        <dbReference type="EMBL" id="TKX24734.1"/>
    </source>
</evidence>
<sequence length="513" mass="55390">MADLHELLLPHLNQDQSLSPATDPSNPAVRAYLERLTTLSLGHLTTTENASLIHASQSTYRSLQALSKRSHGSITTAADHLNNLPDLLKSLRDQSSSIQSSMTTLESSIGDFAQKYERSTENEILDRRKTAGLLNRNTERVGNILELPALLENTVNTSAATGGANAGTITTGIGLSGYASALDIHAHVKRLMALYPKSALVASVLQQADEEISNMITVLITFLQSPGLKLAVAMRTIGWLRRVAPELSESTAAHATISKQPIGSVTLKQGSEEGALGSLFLVCRLATLRRTLEALQPLKQLAEQEGARRETLLKNGTPEQWTEGVQSERYLKRFIEIFREQSFAIVSMYKSIFPTALPVPGINVRDQADSNNGLKDGPTSGASIGTEASMTDHRASALAAFVPELVDMISDDLRRYLPNVSDRSSRDSLLSQVLFCAGSLGRLGADFGLMLALLEEDLGSQRSSSEDPEWVDVMKKHRVQASRLEVLASGVGTGRKGSTPSVSRPQSPSVAAR</sequence>
<dbReference type="GO" id="GO:0006891">
    <property type="term" value="P:intra-Golgi vesicle-mediated transport"/>
    <property type="evidence" value="ECO:0007669"/>
    <property type="project" value="TreeGrafter"/>
</dbReference>
<dbReference type="InterPro" id="IPR007255">
    <property type="entry name" value="COG8"/>
</dbReference>
<comment type="similarity">
    <text evidence="2">Belongs to the COG8 family.</text>
</comment>
<evidence type="ECO:0000256" key="9">
    <source>
        <dbReference type="SAM" id="MobiDB-lite"/>
    </source>
</evidence>
<proteinExistence type="inferred from homology"/>
<protein>
    <recommendedName>
        <fullName evidence="3">Conserved oligomeric Golgi complex subunit 8</fullName>
    </recommendedName>
    <alternativeName>
        <fullName evidence="8">Component of oligomeric Golgi complex 8</fullName>
    </alternativeName>
</protein>
<evidence type="ECO:0000256" key="8">
    <source>
        <dbReference type="ARBA" id="ARBA00031347"/>
    </source>
</evidence>
<feature type="region of interest" description="Disordered" evidence="9">
    <location>
        <begin position="485"/>
        <end position="513"/>
    </location>
</feature>
<name>A0A4U7B954_9PEZI</name>
<dbReference type="GO" id="GO:0000139">
    <property type="term" value="C:Golgi membrane"/>
    <property type="evidence" value="ECO:0007669"/>
    <property type="project" value="UniProtKB-SubCell"/>
</dbReference>
<keyword evidence="5" id="KW-0653">Protein transport</keyword>
<keyword evidence="6" id="KW-0333">Golgi apparatus</keyword>
<dbReference type="EMBL" id="PTQR01000038">
    <property type="protein sequence ID" value="TKX24734.1"/>
    <property type="molecule type" value="Genomic_DNA"/>
</dbReference>
<evidence type="ECO:0000256" key="6">
    <source>
        <dbReference type="ARBA" id="ARBA00023034"/>
    </source>
</evidence>
<evidence type="ECO:0000256" key="7">
    <source>
        <dbReference type="ARBA" id="ARBA00023136"/>
    </source>
</evidence>
<evidence type="ECO:0000256" key="3">
    <source>
        <dbReference type="ARBA" id="ARBA00020983"/>
    </source>
</evidence>
<evidence type="ECO:0000256" key="1">
    <source>
        <dbReference type="ARBA" id="ARBA00004395"/>
    </source>
</evidence>
<evidence type="ECO:0000256" key="4">
    <source>
        <dbReference type="ARBA" id="ARBA00022448"/>
    </source>
</evidence>
<dbReference type="Pfam" id="PF04124">
    <property type="entry name" value="Dor1"/>
    <property type="match status" value="2"/>
</dbReference>
<organism evidence="10 11">
    <name type="scientific">Elsinoe australis</name>
    <dbReference type="NCBI Taxonomy" id="40998"/>
    <lineage>
        <taxon>Eukaryota</taxon>
        <taxon>Fungi</taxon>
        <taxon>Dikarya</taxon>
        <taxon>Ascomycota</taxon>
        <taxon>Pezizomycotina</taxon>
        <taxon>Dothideomycetes</taxon>
        <taxon>Dothideomycetidae</taxon>
        <taxon>Myriangiales</taxon>
        <taxon>Elsinoaceae</taxon>
        <taxon>Elsinoe</taxon>
    </lineage>
</organism>
<evidence type="ECO:0000256" key="2">
    <source>
        <dbReference type="ARBA" id="ARBA00006419"/>
    </source>
</evidence>